<reference evidence="3" key="1">
    <citation type="submission" date="2021-02" db="EMBL/GenBank/DDBJ databases">
        <authorList>
            <person name="Bekaert M."/>
        </authorList>
    </citation>
    <scope>NUCLEOTIDE SEQUENCE</scope>
    <source>
        <strain evidence="3">IoA-00</strain>
    </source>
</reference>
<keyword evidence="1" id="KW-1015">Disulfide bond</keyword>
<dbReference type="Gene3D" id="4.10.400.10">
    <property type="entry name" value="Low-density Lipoprotein Receptor"/>
    <property type="match status" value="1"/>
</dbReference>
<name>A0A7R8CSH0_LEPSM</name>
<dbReference type="OrthoDB" id="2019384at2759"/>
<dbReference type="SUPFAM" id="SSF57424">
    <property type="entry name" value="LDL receptor-like module"/>
    <property type="match status" value="1"/>
</dbReference>
<dbReference type="GO" id="GO:0016020">
    <property type="term" value="C:membrane"/>
    <property type="evidence" value="ECO:0007669"/>
    <property type="project" value="InterPro"/>
</dbReference>
<dbReference type="SUPFAM" id="SSF63712">
    <property type="entry name" value="Nicotinic receptor ligand binding domain-like"/>
    <property type="match status" value="1"/>
</dbReference>
<dbReference type="GO" id="GO:0005230">
    <property type="term" value="F:extracellular ligand-gated monoatomic ion channel activity"/>
    <property type="evidence" value="ECO:0007669"/>
    <property type="project" value="InterPro"/>
</dbReference>
<evidence type="ECO:0000313" key="3">
    <source>
        <dbReference type="EMBL" id="CAF2916949.1"/>
    </source>
</evidence>
<dbReference type="InterPro" id="IPR006202">
    <property type="entry name" value="Neur_chan_lig-bd"/>
</dbReference>
<dbReference type="InterPro" id="IPR023415">
    <property type="entry name" value="LDLR_class-A_CS"/>
</dbReference>
<dbReference type="InterPro" id="IPR036734">
    <property type="entry name" value="Neur_chan_lig-bd_sf"/>
</dbReference>
<protein>
    <submittedName>
        <fullName evidence="3">(salmon louse) hypothetical protein</fullName>
    </submittedName>
</protein>
<dbReference type="Gene3D" id="2.70.170.10">
    <property type="entry name" value="Neurotransmitter-gated ion-channel ligand-binding domain"/>
    <property type="match status" value="1"/>
</dbReference>
<proteinExistence type="predicted"/>
<dbReference type="AlphaFoldDB" id="A0A7R8CSH0"/>
<evidence type="ECO:0000259" key="2">
    <source>
        <dbReference type="Pfam" id="PF02931"/>
    </source>
</evidence>
<sequence>MKQFILQFGMVFALVKCQLMKDKGVTSDYFMIRKKVLDLEFPDEPYNTILVEFYQIIFGIGSMLLRSTVVEDCVFGGTISYICLTPRALLTEEILKFTSTCQPHYSMVMKQYSVKVCSQYRIAKIHINKYENQDRANKVCKLIKGFITRPPLGSSKNLFWTSLLGLNNWYVTGNCRGEFKTESKTSLKLSKCDENKEFTCNDGDCISIGRICDNFQDCEDESDEKKYCSNIEMINYKKEFAPSQQDNYEKLPIQINFSLHSIRTIQELENIFTILFRVQLEWEDPRLNFMRLKSNKPSILTEKEKN</sequence>
<dbReference type="PROSITE" id="PS50068">
    <property type="entry name" value="LDLRA_2"/>
    <property type="match status" value="1"/>
</dbReference>
<dbReference type="PROSITE" id="PS01209">
    <property type="entry name" value="LDLRA_1"/>
    <property type="match status" value="1"/>
</dbReference>
<dbReference type="Pfam" id="PF02931">
    <property type="entry name" value="Neur_chan_LBD"/>
    <property type="match status" value="1"/>
</dbReference>
<feature type="domain" description="Neurotransmitter-gated ion-channel ligand-binding" evidence="2">
    <location>
        <begin position="235"/>
        <end position="296"/>
    </location>
</feature>
<evidence type="ECO:0000256" key="1">
    <source>
        <dbReference type="PROSITE-ProRule" id="PRU00124"/>
    </source>
</evidence>
<dbReference type="EMBL" id="HG994583">
    <property type="protein sequence ID" value="CAF2916949.1"/>
    <property type="molecule type" value="Genomic_DNA"/>
</dbReference>
<dbReference type="InterPro" id="IPR002172">
    <property type="entry name" value="LDrepeatLR_classA_rpt"/>
</dbReference>
<organism evidence="3 4">
    <name type="scientific">Lepeophtheirus salmonis</name>
    <name type="common">Salmon louse</name>
    <name type="synonym">Caligus salmonis</name>
    <dbReference type="NCBI Taxonomy" id="72036"/>
    <lineage>
        <taxon>Eukaryota</taxon>
        <taxon>Metazoa</taxon>
        <taxon>Ecdysozoa</taxon>
        <taxon>Arthropoda</taxon>
        <taxon>Crustacea</taxon>
        <taxon>Multicrustacea</taxon>
        <taxon>Hexanauplia</taxon>
        <taxon>Copepoda</taxon>
        <taxon>Siphonostomatoida</taxon>
        <taxon>Caligidae</taxon>
        <taxon>Lepeophtheirus</taxon>
    </lineage>
</organism>
<keyword evidence="4" id="KW-1185">Reference proteome</keyword>
<dbReference type="SMART" id="SM00192">
    <property type="entry name" value="LDLa"/>
    <property type="match status" value="1"/>
</dbReference>
<dbReference type="Pfam" id="PF00057">
    <property type="entry name" value="Ldl_recept_a"/>
    <property type="match status" value="1"/>
</dbReference>
<accession>A0A7R8CSH0</accession>
<evidence type="ECO:0000313" key="4">
    <source>
        <dbReference type="Proteomes" id="UP000675881"/>
    </source>
</evidence>
<feature type="disulfide bond" evidence="1">
    <location>
        <begin position="200"/>
        <end position="218"/>
    </location>
</feature>
<gene>
    <name evidence="3" type="ORF">LSAA_9266</name>
</gene>
<comment type="caution">
    <text evidence="1">Lacks conserved residue(s) required for the propagation of feature annotation.</text>
</comment>
<dbReference type="CDD" id="cd00112">
    <property type="entry name" value="LDLa"/>
    <property type="match status" value="1"/>
</dbReference>
<dbReference type="Proteomes" id="UP000675881">
    <property type="component" value="Chromosome 4"/>
</dbReference>
<dbReference type="InterPro" id="IPR036055">
    <property type="entry name" value="LDL_receptor-like_sf"/>
</dbReference>